<protein>
    <submittedName>
        <fullName evidence="2">EPOP protein</fullName>
    </submittedName>
</protein>
<accession>A0A7K7Q2K4</accession>
<keyword evidence="3" id="KW-1185">Reference proteome</keyword>
<feature type="compositionally biased region" description="Basic and acidic residues" evidence="1">
    <location>
        <begin position="18"/>
        <end position="31"/>
    </location>
</feature>
<dbReference type="EMBL" id="VZST01014269">
    <property type="protein sequence ID" value="NWZ74086.1"/>
    <property type="molecule type" value="Genomic_DNA"/>
</dbReference>
<feature type="compositionally biased region" description="Pro residues" evidence="1">
    <location>
        <begin position="45"/>
        <end position="55"/>
    </location>
</feature>
<dbReference type="PANTHER" id="PTHR23187">
    <property type="entry name" value="FLJ44216 PROTEIN-RELATED"/>
    <property type="match status" value="1"/>
</dbReference>
<comment type="caution">
    <text evidence="2">The sequence shown here is derived from an EMBL/GenBank/DDBJ whole genome shotgun (WGS) entry which is preliminary data.</text>
</comment>
<feature type="non-terminal residue" evidence="2">
    <location>
        <position position="230"/>
    </location>
</feature>
<reference evidence="2 3" key="1">
    <citation type="submission" date="2019-09" db="EMBL/GenBank/DDBJ databases">
        <title>Bird 10,000 Genomes (B10K) Project - Family phase.</title>
        <authorList>
            <person name="Zhang G."/>
        </authorList>
    </citation>
    <scope>NUCLEOTIDE SEQUENCE [LARGE SCALE GENOMIC DNA]</scope>
    <source>
        <strain evidence="2">OUT-0054</strain>
        <tissue evidence="2">Blood</tissue>
    </source>
</reference>
<sequence length="230" mass="24240">SSSSSSSPPPSPSSAPPQKERGHAGGKDSHKAASNKKSSGGASAGPPPCPEPPPELRGSPGPTEPRPEHFDRLIRQSKLWCYAKGFNLDGKSLRRAEASPEPWRGAELRFQPRGAAAAQSPGGSSKRRRLSGRASERQRGSPKAAPKTPRRNRKKGNAPSKPNPARNSFSLMGNFPCTPSLVVGEDGDLCPASSLGGKNSRALAKTHPLWRWHLGGSAVPAPPSLKFRGC</sequence>
<dbReference type="Proteomes" id="UP000549775">
    <property type="component" value="Unassembled WGS sequence"/>
</dbReference>
<dbReference type="InterPro" id="IPR052119">
    <property type="entry name" value="ElonginBC-PRC2_ViralRestrict"/>
</dbReference>
<feature type="compositionally biased region" description="Low complexity" evidence="1">
    <location>
        <begin position="114"/>
        <end position="124"/>
    </location>
</feature>
<organism evidence="2 3">
    <name type="scientific">Acrocephalus arundinaceus</name>
    <name type="common">Great reed-warbler</name>
    <dbReference type="NCBI Taxonomy" id="39621"/>
    <lineage>
        <taxon>Eukaryota</taxon>
        <taxon>Metazoa</taxon>
        <taxon>Chordata</taxon>
        <taxon>Craniata</taxon>
        <taxon>Vertebrata</taxon>
        <taxon>Euteleostomi</taxon>
        <taxon>Archelosauria</taxon>
        <taxon>Archosauria</taxon>
        <taxon>Dinosauria</taxon>
        <taxon>Saurischia</taxon>
        <taxon>Theropoda</taxon>
        <taxon>Coelurosauria</taxon>
        <taxon>Aves</taxon>
        <taxon>Neognathae</taxon>
        <taxon>Neoaves</taxon>
        <taxon>Telluraves</taxon>
        <taxon>Australaves</taxon>
        <taxon>Passeriformes</taxon>
        <taxon>Sylvioidea</taxon>
        <taxon>Sylviidae</taxon>
        <taxon>Acrocephalinae</taxon>
        <taxon>Acrocephalus</taxon>
    </lineage>
</organism>
<evidence type="ECO:0000313" key="3">
    <source>
        <dbReference type="Proteomes" id="UP000549775"/>
    </source>
</evidence>
<proteinExistence type="predicted"/>
<dbReference type="OrthoDB" id="10014624at2759"/>
<feature type="non-terminal residue" evidence="2">
    <location>
        <position position="1"/>
    </location>
</feature>
<dbReference type="AlphaFoldDB" id="A0A7K7Q2K4"/>
<gene>
    <name evidence="2" type="primary">Epop</name>
    <name evidence="2" type="ORF">ACRARU_R15041</name>
</gene>
<feature type="region of interest" description="Disordered" evidence="1">
    <location>
        <begin position="1"/>
        <end position="71"/>
    </location>
</feature>
<dbReference type="PANTHER" id="PTHR23187:SF1">
    <property type="entry name" value="ELONGIN BC AND POLYCOMB REPRESSIVE COMPLEX 2-ASSOCIATED PROTEIN"/>
    <property type="match status" value="1"/>
</dbReference>
<dbReference type="InterPro" id="IPR027971">
    <property type="entry name" value="EPOP"/>
</dbReference>
<dbReference type="Pfam" id="PF15223">
    <property type="entry name" value="EPOP"/>
    <property type="match status" value="1"/>
</dbReference>
<evidence type="ECO:0000313" key="2">
    <source>
        <dbReference type="EMBL" id="NWZ74086.1"/>
    </source>
</evidence>
<feature type="region of interest" description="Disordered" evidence="1">
    <location>
        <begin position="90"/>
        <end position="171"/>
    </location>
</feature>
<name>A0A7K7Q2K4_ACRAR</name>
<evidence type="ECO:0000256" key="1">
    <source>
        <dbReference type="SAM" id="MobiDB-lite"/>
    </source>
</evidence>